<feature type="domain" description="U1-type" evidence="9">
    <location>
        <begin position="437"/>
        <end position="471"/>
    </location>
</feature>
<feature type="domain" description="U1-type" evidence="9">
    <location>
        <begin position="145"/>
        <end position="179"/>
    </location>
</feature>
<keyword evidence="2" id="KW-0479">Metal-binding</keyword>
<dbReference type="InterPro" id="IPR036236">
    <property type="entry name" value="Znf_C2H2_sf"/>
</dbReference>
<dbReference type="Gramene" id="MELO3C017209.2.1">
    <property type="protein sequence ID" value="MELO3C017209.2.1"/>
    <property type="gene ID" value="MELO3C017209.2"/>
</dbReference>
<dbReference type="GO" id="GO:0008270">
    <property type="term" value="F:zinc ion binding"/>
    <property type="evidence" value="ECO:0007669"/>
    <property type="project" value="UniProtKB-KW"/>
</dbReference>
<protein>
    <recommendedName>
        <fullName evidence="11">Zinc finger protein 346</fullName>
    </recommendedName>
</protein>
<evidence type="ECO:0000256" key="5">
    <source>
        <dbReference type="ARBA" id="ARBA00022833"/>
    </source>
</evidence>
<feature type="domain" description="U1-type" evidence="9">
    <location>
        <begin position="337"/>
        <end position="371"/>
    </location>
</feature>
<feature type="domain" description="C2H2-type" evidence="8">
    <location>
        <begin position="440"/>
        <end position="464"/>
    </location>
</feature>
<evidence type="ECO:0000256" key="3">
    <source>
        <dbReference type="ARBA" id="ARBA00022737"/>
    </source>
</evidence>
<evidence type="ECO:0000256" key="6">
    <source>
        <dbReference type="ARBA" id="ARBA00023242"/>
    </source>
</evidence>
<dbReference type="GO" id="GO:0005634">
    <property type="term" value="C:nucleus"/>
    <property type="evidence" value="ECO:0007669"/>
    <property type="project" value="UniProtKB-SubCell"/>
</dbReference>
<reference evidence="10" key="1">
    <citation type="submission" date="2023-03" db="UniProtKB">
        <authorList>
            <consortium name="EnsemblPlants"/>
        </authorList>
    </citation>
    <scope>IDENTIFICATION</scope>
</reference>
<keyword evidence="3" id="KW-0677">Repeat</keyword>
<evidence type="ECO:0000256" key="2">
    <source>
        <dbReference type="ARBA" id="ARBA00022723"/>
    </source>
</evidence>
<organism evidence="10">
    <name type="scientific">Cucumis melo</name>
    <name type="common">Muskmelon</name>
    <dbReference type="NCBI Taxonomy" id="3656"/>
    <lineage>
        <taxon>Eukaryota</taxon>
        <taxon>Viridiplantae</taxon>
        <taxon>Streptophyta</taxon>
        <taxon>Embryophyta</taxon>
        <taxon>Tracheophyta</taxon>
        <taxon>Spermatophyta</taxon>
        <taxon>Magnoliopsida</taxon>
        <taxon>eudicotyledons</taxon>
        <taxon>Gunneridae</taxon>
        <taxon>Pentapetalae</taxon>
        <taxon>rosids</taxon>
        <taxon>fabids</taxon>
        <taxon>Cucurbitales</taxon>
        <taxon>Cucurbitaceae</taxon>
        <taxon>Benincaseae</taxon>
        <taxon>Cucumis</taxon>
    </lineage>
</organism>
<dbReference type="Gene3D" id="3.30.160.60">
    <property type="entry name" value="Classic Zinc Finger"/>
    <property type="match status" value="4"/>
</dbReference>
<accession>A0A9I9DDX0</accession>
<dbReference type="PANTHER" id="PTHR46144:SF6">
    <property type="entry name" value="C2H2-TYPE DOMAIN-CONTAINING PROTEIN"/>
    <property type="match status" value="1"/>
</dbReference>
<dbReference type="Pfam" id="PF12874">
    <property type="entry name" value="zf-met"/>
    <property type="match status" value="4"/>
</dbReference>
<dbReference type="InterPro" id="IPR003604">
    <property type="entry name" value="Matrin/U1-like-C_Znf_C2H2"/>
</dbReference>
<feature type="compositionally biased region" description="Polar residues" evidence="7">
    <location>
        <begin position="399"/>
        <end position="419"/>
    </location>
</feature>
<dbReference type="GO" id="GO:0003676">
    <property type="term" value="F:nucleic acid binding"/>
    <property type="evidence" value="ECO:0007669"/>
    <property type="project" value="InterPro"/>
</dbReference>
<dbReference type="SMART" id="SM00355">
    <property type="entry name" value="ZnF_C2H2"/>
    <property type="match status" value="4"/>
</dbReference>
<name>A0A9I9DDX0_CUCME</name>
<dbReference type="SMART" id="SM00451">
    <property type="entry name" value="ZnF_U1"/>
    <property type="match status" value="4"/>
</dbReference>
<dbReference type="SUPFAM" id="SSF57667">
    <property type="entry name" value="beta-beta-alpha zinc fingers"/>
    <property type="match status" value="4"/>
</dbReference>
<feature type="domain" description="U1-type" evidence="9">
    <location>
        <begin position="239"/>
        <end position="273"/>
    </location>
</feature>
<keyword evidence="6" id="KW-0539">Nucleus</keyword>
<feature type="region of interest" description="Disordered" evidence="7">
    <location>
        <begin position="41"/>
        <end position="60"/>
    </location>
</feature>
<keyword evidence="5" id="KW-0862">Zinc</keyword>
<comment type="subcellular location">
    <subcellularLocation>
        <location evidence="1">Nucleus</location>
    </subcellularLocation>
</comment>
<evidence type="ECO:0000256" key="4">
    <source>
        <dbReference type="ARBA" id="ARBA00022771"/>
    </source>
</evidence>
<sequence length="489" mass="52750">MFYHHQQQQPPPPSSSSSVPLYLPPHPHIVNAHPSFPPFPQPVLPPGVASEPGLHPPGTDPYSNSAVLTSSYVGLEPQPQFYADPSLASHNWILPQPDAAGFAFKSLLESQIASTSSNSLLNGNWPVQSLANSGSRTKHVKTKFTQPVRCEICKIDCNSKDVFDKHVMGKKHKKNLGVPNSSRMGSTPSDGNTNVLNQMGNVSGQVAQVTADVPAARKGLMSKKMSKKRKLIDTSMKADPVRVCTVCNIVCNSQEVFDKHLSGKKHAAQLEDVSSIRGLSYEILFLCALSRQLSLMMSASLSSGEYAALTSHVPYVAAIGPQYDGSLKKKLKKNKVVQSAWCEVCKISCNSNEIYAMHLSGKKHLKNVEKVEKGKSDVSTSNAPQLATVPVIGPMENPVANNPSSDDIQKTQKSSTQTPEGLETKKRKIVKSGRAANSVRTCTICNVVCNSQTVFDSHLAGQKHASMMKKQGVSGMSIVVPPLITALPN</sequence>
<dbReference type="AlphaFoldDB" id="A0A9I9DDX0"/>
<feature type="region of interest" description="Disordered" evidence="7">
    <location>
        <begin position="372"/>
        <end position="429"/>
    </location>
</feature>
<evidence type="ECO:0000256" key="1">
    <source>
        <dbReference type="ARBA" id="ARBA00004123"/>
    </source>
</evidence>
<evidence type="ECO:0000256" key="7">
    <source>
        <dbReference type="SAM" id="MobiDB-lite"/>
    </source>
</evidence>
<evidence type="ECO:0000259" key="8">
    <source>
        <dbReference type="SMART" id="SM00355"/>
    </source>
</evidence>
<feature type="domain" description="C2H2-type" evidence="8">
    <location>
        <begin position="148"/>
        <end position="172"/>
    </location>
</feature>
<feature type="region of interest" description="Disordered" evidence="7">
    <location>
        <begin position="1"/>
        <end position="23"/>
    </location>
</feature>
<dbReference type="InterPro" id="IPR051868">
    <property type="entry name" value="ZN346_ZMAT4"/>
</dbReference>
<feature type="domain" description="C2H2-type" evidence="8">
    <location>
        <begin position="340"/>
        <end position="364"/>
    </location>
</feature>
<keyword evidence="4" id="KW-0863">Zinc-finger</keyword>
<evidence type="ECO:0000313" key="10">
    <source>
        <dbReference type="EnsemblPlants" id="MELO3C017209.2.1"/>
    </source>
</evidence>
<evidence type="ECO:0008006" key="11">
    <source>
        <dbReference type="Google" id="ProtNLM"/>
    </source>
</evidence>
<dbReference type="EnsemblPlants" id="MELO3C017209.2.1">
    <property type="protein sequence ID" value="MELO3C017209.2.1"/>
    <property type="gene ID" value="MELO3C017209.2"/>
</dbReference>
<dbReference type="InterPro" id="IPR013087">
    <property type="entry name" value="Znf_C2H2_type"/>
</dbReference>
<dbReference type="PANTHER" id="PTHR46144">
    <property type="entry name" value="ZINC FINGER PROTEIN 385B-LIKE"/>
    <property type="match status" value="1"/>
</dbReference>
<feature type="domain" description="C2H2-type" evidence="8">
    <location>
        <begin position="242"/>
        <end position="266"/>
    </location>
</feature>
<evidence type="ECO:0000259" key="9">
    <source>
        <dbReference type="SMART" id="SM00451"/>
    </source>
</evidence>
<proteinExistence type="predicted"/>